<feature type="compositionally biased region" description="Polar residues" evidence="1">
    <location>
        <begin position="350"/>
        <end position="366"/>
    </location>
</feature>
<protein>
    <submittedName>
        <fullName evidence="2">Uncharacterized protein</fullName>
    </submittedName>
</protein>
<dbReference type="EMBL" id="FQNF01000054">
    <property type="protein sequence ID" value="SGZ40549.1"/>
    <property type="molecule type" value="Genomic_DNA"/>
</dbReference>
<feature type="compositionally biased region" description="Polar residues" evidence="1">
    <location>
        <begin position="72"/>
        <end position="88"/>
    </location>
</feature>
<feature type="compositionally biased region" description="Basic and acidic residues" evidence="1">
    <location>
        <begin position="1"/>
        <end position="17"/>
    </location>
</feature>
<organism evidence="2 3">
    <name type="scientific">Hanseniaspora guilliermondii</name>
    <dbReference type="NCBI Taxonomy" id="56406"/>
    <lineage>
        <taxon>Eukaryota</taxon>
        <taxon>Fungi</taxon>
        <taxon>Dikarya</taxon>
        <taxon>Ascomycota</taxon>
        <taxon>Saccharomycotina</taxon>
        <taxon>Saccharomycetes</taxon>
        <taxon>Saccharomycodales</taxon>
        <taxon>Saccharomycodaceae</taxon>
        <taxon>Hanseniaspora</taxon>
    </lineage>
</organism>
<evidence type="ECO:0000313" key="3">
    <source>
        <dbReference type="Proteomes" id="UP000183365"/>
    </source>
</evidence>
<feature type="compositionally biased region" description="Polar residues" evidence="1">
    <location>
        <begin position="179"/>
        <end position="189"/>
    </location>
</feature>
<keyword evidence="3" id="KW-1185">Reference proteome</keyword>
<feature type="compositionally biased region" description="Low complexity" evidence="1">
    <location>
        <begin position="23"/>
        <end position="32"/>
    </location>
</feature>
<evidence type="ECO:0000313" key="2">
    <source>
        <dbReference type="EMBL" id="SGZ40549.1"/>
    </source>
</evidence>
<dbReference type="VEuPathDB" id="FungiDB:HGUI_02749"/>
<feature type="compositionally biased region" description="Polar residues" evidence="1">
    <location>
        <begin position="431"/>
        <end position="441"/>
    </location>
</feature>
<sequence length="534" mass="60701">MSREKSHRKDDKKEKFRTPPLTQQPQFSHQSPQYYYYYQTPVYPSGMVLSPHASPNYHPDANLMSPPHYNYSPASPSQKYAANKPNQSYSNYGQPMYTYPYSPKSNYNMHYSPKKYGNGRSNDKQNQGWTTSPKKQGTNKTPKLKQAYPWSPSDKNNKQGSSPSKYNNRGGKLNDNKQSKMTPLTSNTNIRKDFVKQELKSFAEYKGKLERHEEITRNAENHEYVTEINTKNCLEKKSLHLLKKPVYDVLYELDMDKFCNHGDEQEKDKMREVDNEFDNLILGEIKNNLELDIDSFFENLSNVLQRSNEENDISALDASESSINKSMSSGRMIVLKKDTNLFVSSKGKDPNSSINADRRISYSSKNENNHKTRDLRRTLNLGTSGLNNRDLGKSSSQLLFGDIGDSSFIKSNKSNNFNKLIETSPKKLALNQRTSTEASPTKKSRSLVSKGASLLRAKNEEELESLDEADRSQSVYIGSGLGLLRQPSVIDYSETESHTDKAMAPGNASILDLSFDGKAMNKSDLFKLIDSFEM</sequence>
<name>A0A1L0CNR2_9ASCO</name>
<feature type="region of interest" description="Disordered" evidence="1">
    <location>
        <begin position="345"/>
        <end position="385"/>
    </location>
</feature>
<dbReference type="Proteomes" id="UP000183365">
    <property type="component" value="Unassembled WGS sequence"/>
</dbReference>
<feature type="region of interest" description="Disordered" evidence="1">
    <location>
        <begin position="1"/>
        <end position="32"/>
    </location>
</feature>
<proteinExistence type="predicted"/>
<feature type="region of interest" description="Disordered" evidence="1">
    <location>
        <begin position="110"/>
        <end position="189"/>
    </location>
</feature>
<accession>A0A1L0CNR2</accession>
<dbReference type="OrthoDB" id="3973181at2759"/>
<feature type="compositionally biased region" description="Polar residues" evidence="1">
    <location>
        <begin position="158"/>
        <end position="167"/>
    </location>
</feature>
<dbReference type="AlphaFoldDB" id="A0A1L0CNR2"/>
<feature type="region of interest" description="Disordered" evidence="1">
    <location>
        <begin position="68"/>
        <end position="88"/>
    </location>
</feature>
<feature type="region of interest" description="Disordered" evidence="1">
    <location>
        <begin position="428"/>
        <end position="451"/>
    </location>
</feature>
<feature type="compositionally biased region" description="Basic and acidic residues" evidence="1">
    <location>
        <begin position="367"/>
        <end position="377"/>
    </location>
</feature>
<evidence type="ECO:0000256" key="1">
    <source>
        <dbReference type="SAM" id="MobiDB-lite"/>
    </source>
</evidence>
<gene>
    <name evidence="2" type="ORF">HGUI_02749</name>
</gene>
<feature type="compositionally biased region" description="Polar residues" evidence="1">
    <location>
        <begin position="124"/>
        <end position="141"/>
    </location>
</feature>
<reference evidence="3" key="1">
    <citation type="submission" date="2016-11" db="EMBL/GenBank/DDBJ databases">
        <authorList>
            <person name="Guldener U."/>
        </authorList>
    </citation>
    <scope>NUCLEOTIDE SEQUENCE [LARGE SCALE GENOMIC DNA]</scope>
</reference>